<name>A0ABM7YC45_9EURY</name>
<evidence type="ECO:0000313" key="2">
    <source>
        <dbReference type="EMBL" id="BDH78876.1"/>
    </source>
</evidence>
<dbReference type="EMBL" id="AP025698">
    <property type="protein sequence ID" value="BDH78876.1"/>
    <property type="molecule type" value="Genomic_DNA"/>
</dbReference>
<dbReference type="Proteomes" id="UP000831817">
    <property type="component" value="Chromosome"/>
</dbReference>
<dbReference type="InterPro" id="IPR003901">
    <property type="entry name" value="Me_CoM_Rdtase_D"/>
</dbReference>
<dbReference type="PIRSF" id="PIRSF005636">
    <property type="entry name" value="McrD"/>
    <property type="match status" value="1"/>
</dbReference>
<protein>
    <submittedName>
        <fullName evidence="2">Methyl-coenzyme M reductase subunit D</fullName>
    </submittedName>
</protein>
<sequence length="149" mass="17053">MDIEIFPHRLLGADTTEKLLNDLEEIKGIKRMVIQGQRLPPAEEGHPDRRIIKISGQEVELQVKTGRVLLEVEDESAIDDIKKVCEDNLPFGFEVHIGKFIRTQKTVTDELKYGELLDEIPDELVGLTDPNARLSERATIIKKKKKREQ</sequence>
<evidence type="ECO:0000313" key="3">
    <source>
        <dbReference type="Proteomes" id="UP000831817"/>
    </source>
</evidence>
<accession>A0ABM7YC45</accession>
<gene>
    <name evidence="2" type="primary">mcrD</name>
    <name evidence="2" type="ORF">MTTB_02550</name>
</gene>
<dbReference type="Pfam" id="PF02505">
    <property type="entry name" value="MCR_D"/>
    <property type="match status" value="1"/>
</dbReference>
<keyword evidence="3" id="KW-1185">Reference proteome</keyword>
<organism evidence="2 3">
    <name type="scientific">Methanothermobacter tenebrarum</name>
    <dbReference type="NCBI Taxonomy" id="680118"/>
    <lineage>
        <taxon>Archaea</taxon>
        <taxon>Methanobacteriati</taxon>
        <taxon>Methanobacteriota</taxon>
        <taxon>Methanomada group</taxon>
        <taxon>Methanobacteria</taxon>
        <taxon>Methanobacteriales</taxon>
        <taxon>Methanobacteriaceae</taxon>
        <taxon>Methanothermobacter</taxon>
    </lineage>
</organism>
<proteinExistence type="predicted"/>
<dbReference type="NCBIfam" id="TIGR03260">
    <property type="entry name" value="met_CoM_red_D"/>
    <property type="match status" value="1"/>
</dbReference>
<dbReference type="RefSeq" id="WP_248564738.1">
    <property type="nucleotide sequence ID" value="NZ_AP025698.1"/>
</dbReference>
<dbReference type="GeneID" id="71964764"/>
<evidence type="ECO:0000256" key="1">
    <source>
        <dbReference type="ARBA" id="ARBA00022994"/>
    </source>
</evidence>
<reference evidence="2 3" key="1">
    <citation type="submission" date="2022-04" db="EMBL/GenBank/DDBJ databases">
        <title>Complete genome of Methanothermobacter tenebrarum strain RMAS.</title>
        <authorList>
            <person name="Nakamura K."/>
            <person name="Oshima K."/>
            <person name="Hattori M."/>
            <person name="Kamagata Y."/>
            <person name="Takamizawa K."/>
        </authorList>
    </citation>
    <scope>NUCLEOTIDE SEQUENCE [LARGE SCALE GENOMIC DNA]</scope>
    <source>
        <strain evidence="2 3">RMAS</strain>
    </source>
</reference>
<keyword evidence="1" id="KW-0484">Methanogenesis</keyword>